<dbReference type="AlphaFoldDB" id="A0AB36JWL9"/>
<evidence type="ECO:0000313" key="2">
    <source>
        <dbReference type="Proteomes" id="UP000189021"/>
    </source>
</evidence>
<name>A0AB36JWL9_9GAMM</name>
<proteinExistence type="predicted"/>
<keyword evidence="2" id="KW-1185">Reference proteome</keyword>
<evidence type="ECO:0000313" key="1">
    <source>
        <dbReference type="EMBL" id="OOE39356.1"/>
    </source>
</evidence>
<organism evidence="1 2">
    <name type="scientific">Salinivibrio kushneri</name>
    <dbReference type="NCBI Taxonomy" id="1908198"/>
    <lineage>
        <taxon>Bacteria</taxon>
        <taxon>Pseudomonadati</taxon>
        <taxon>Pseudomonadota</taxon>
        <taxon>Gammaproteobacteria</taxon>
        <taxon>Vibrionales</taxon>
        <taxon>Vibrionaceae</taxon>
        <taxon>Salinivibrio</taxon>
    </lineage>
</organism>
<dbReference type="EMBL" id="MUEK01000009">
    <property type="protein sequence ID" value="OOE39356.1"/>
    <property type="molecule type" value="Genomic_DNA"/>
</dbReference>
<comment type="caution">
    <text evidence="1">The sequence shown here is derived from an EMBL/GenBank/DDBJ whole genome shotgun (WGS) entry which is preliminary data.</text>
</comment>
<sequence length="320" mass="37351">MMSTDSSSSQWVVIQERENPSFDFFVRPKLSAMHADWQCVLLAETPNQCLTSHETDESEPGEKLNLLFVRYMNKTWRTWIKNNRQKIASIVLFIDDDLLDWQATSGLTIRYRWKLWNYALKHQRFLRDIGAQLWVANHYLAKKYASWQPVVCPPSTWQAQTITQTIFYHGSASHKQEFLWLKPLFERLLCDFPHLSIEIIGDGETNLLFRHLPRVHVLHPMSWPNYRALLARGGRHIGLAPLLDSQFNAARSCTKFYDITQAGAVGVYAEHPAYRDQVIDQVNGLVVPMDHERWYNAIAMLLKDQNYYKSLLARNVVDKE</sequence>
<dbReference type="Gene3D" id="3.40.50.2000">
    <property type="entry name" value="Glycogen Phosphorylase B"/>
    <property type="match status" value="1"/>
</dbReference>
<gene>
    <name evidence="1" type="ORF">BZG00_10745</name>
</gene>
<dbReference type="RefSeq" id="WP_077659473.1">
    <property type="nucleotide sequence ID" value="NZ_CP040021.1"/>
</dbReference>
<dbReference type="SUPFAM" id="SSF53756">
    <property type="entry name" value="UDP-Glycosyltransferase/glycogen phosphorylase"/>
    <property type="match status" value="1"/>
</dbReference>
<dbReference type="Proteomes" id="UP000189021">
    <property type="component" value="Unassembled WGS sequence"/>
</dbReference>
<accession>A0AB36JWL9</accession>
<reference evidence="1 2" key="1">
    <citation type="journal article" date="2017" name="Genome Announc.">
        <title>Draft Genome Sequences of Salinivibrio proteolyticus, Salinivibrio sharmensis, Salinivibrio siamensis, Salinivibrio costicola subsp. alcaliphilus, Salinivibrio costicola subsp. vallismortis, and 29 New Isolates Belonging to the Genus Salinivibrio.</title>
        <authorList>
            <person name="Lopez-Hermoso C."/>
            <person name="de la Haba R.R."/>
            <person name="Sanchez-Porro C."/>
            <person name="Bayliss S.C."/>
            <person name="Feil E.J."/>
            <person name="Ventosa A."/>
        </authorList>
    </citation>
    <scope>NUCLEOTIDE SEQUENCE [LARGE SCALE GENOMIC DNA]</scope>
    <source>
        <strain evidence="1 2">AL184</strain>
    </source>
</reference>
<protein>
    <recommendedName>
        <fullName evidence="3">Glycosyltransferase family 4 protein</fullName>
    </recommendedName>
</protein>
<evidence type="ECO:0008006" key="3">
    <source>
        <dbReference type="Google" id="ProtNLM"/>
    </source>
</evidence>